<dbReference type="GO" id="GO:0015986">
    <property type="term" value="P:proton motive force-driven ATP synthesis"/>
    <property type="evidence" value="ECO:0007669"/>
    <property type="project" value="InterPro"/>
</dbReference>
<organism evidence="14">
    <name type="scientific">Tagasta indica</name>
    <dbReference type="NCBI Taxonomy" id="281095"/>
    <lineage>
        <taxon>Eukaryota</taxon>
        <taxon>Metazoa</taxon>
        <taxon>Ecdysozoa</taxon>
        <taxon>Arthropoda</taxon>
        <taxon>Hexapoda</taxon>
        <taxon>Insecta</taxon>
        <taxon>Pterygota</taxon>
        <taxon>Neoptera</taxon>
        <taxon>Polyneoptera</taxon>
        <taxon>Orthoptera</taxon>
        <taxon>Caelifera</taxon>
        <taxon>Acrididea</taxon>
        <taxon>Acridomorpha</taxon>
        <taxon>Pyrgomorphoidea</taxon>
        <taxon>Pyrgomorphidae</taxon>
        <taxon>Pyrgomorphinae</taxon>
        <taxon>Tagasta</taxon>
    </lineage>
</organism>
<keyword evidence="10 12" id="KW-0496">Mitochondrion</keyword>
<keyword evidence="6 12" id="KW-0812">Transmembrane</keyword>
<keyword evidence="8 13" id="KW-1133">Transmembrane helix</keyword>
<dbReference type="InterPro" id="IPR001421">
    <property type="entry name" value="ATP8_metazoa"/>
</dbReference>
<dbReference type="GO" id="GO:0015078">
    <property type="term" value="F:proton transmembrane transporter activity"/>
    <property type="evidence" value="ECO:0007669"/>
    <property type="project" value="InterPro"/>
</dbReference>
<dbReference type="EMBL" id="MK080200">
    <property type="protein sequence ID" value="QHX99914.1"/>
    <property type="molecule type" value="Genomic_DNA"/>
</dbReference>
<evidence type="ECO:0000256" key="7">
    <source>
        <dbReference type="ARBA" id="ARBA00022781"/>
    </source>
</evidence>
<evidence type="ECO:0000256" key="9">
    <source>
        <dbReference type="ARBA" id="ARBA00023065"/>
    </source>
</evidence>
<dbReference type="GeneID" id="43959757"/>
<comment type="subcellular location">
    <subcellularLocation>
        <location evidence="1 12">Mitochondrion membrane</location>
        <topology evidence="1 12">Single-pass membrane protein</topology>
    </subcellularLocation>
</comment>
<evidence type="ECO:0000256" key="8">
    <source>
        <dbReference type="ARBA" id="ARBA00022989"/>
    </source>
</evidence>
<evidence type="ECO:0000256" key="3">
    <source>
        <dbReference type="ARBA" id="ARBA00011291"/>
    </source>
</evidence>
<comment type="similarity">
    <text evidence="2 12">Belongs to the ATPase protein 8 family.</text>
</comment>
<comment type="subunit">
    <text evidence="3">F-type ATPases have 2 components, CF(1) - the catalytic core - and CF(0) - the membrane proton channel.</text>
</comment>
<evidence type="ECO:0000256" key="10">
    <source>
        <dbReference type="ARBA" id="ARBA00023128"/>
    </source>
</evidence>
<dbReference type="Pfam" id="PF00895">
    <property type="entry name" value="ATP-synt_8"/>
    <property type="match status" value="1"/>
</dbReference>
<name>A0A6C0PT79_9ORTH</name>
<evidence type="ECO:0000256" key="2">
    <source>
        <dbReference type="ARBA" id="ARBA00008892"/>
    </source>
</evidence>
<evidence type="ECO:0000256" key="4">
    <source>
        <dbReference type="ARBA" id="ARBA00022448"/>
    </source>
</evidence>
<keyword evidence="4 12" id="KW-0813">Transport</keyword>
<dbReference type="GO" id="GO:0031966">
    <property type="term" value="C:mitochondrial membrane"/>
    <property type="evidence" value="ECO:0007669"/>
    <property type="project" value="UniProtKB-SubCell"/>
</dbReference>
<geneLocation type="mitochondrion" evidence="14"/>
<protein>
    <recommendedName>
        <fullName evidence="12">ATP synthase complex subunit 8</fullName>
    </recommendedName>
</protein>
<proteinExistence type="inferred from homology"/>
<keyword evidence="7 12" id="KW-0375">Hydrogen ion transport</keyword>
<feature type="transmembrane region" description="Helical" evidence="13">
    <location>
        <begin position="6"/>
        <end position="29"/>
    </location>
</feature>
<evidence type="ECO:0000256" key="6">
    <source>
        <dbReference type="ARBA" id="ARBA00022692"/>
    </source>
</evidence>
<dbReference type="CTD" id="4509"/>
<keyword evidence="9 12" id="KW-0406">Ion transport</keyword>
<accession>A0A6C0PT79</accession>
<evidence type="ECO:0000256" key="11">
    <source>
        <dbReference type="ARBA" id="ARBA00023136"/>
    </source>
</evidence>
<dbReference type="AlphaFoldDB" id="A0A6C0PT79"/>
<dbReference type="GO" id="GO:0045259">
    <property type="term" value="C:proton-transporting ATP synthase complex"/>
    <property type="evidence" value="ECO:0007669"/>
    <property type="project" value="UniProtKB-KW"/>
</dbReference>
<evidence type="ECO:0000256" key="5">
    <source>
        <dbReference type="ARBA" id="ARBA00022547"/>
    </source>
</evidence>
<keyword evidence="5 12" id="KW-0138">CF(0)</keyword>
<evidence type="ECO:0000256" key="13">
    <source>
        <dbReference type="SAM" id="Phobius"/>
    </source>
</evidence>
<dbReference type="RefSeq" id="YP_009730009.1">
    <property type="nucleotide sequence ID" value="NC_045930.1"/>
</dbReference>
<evidence type="ECO:0000256" key="1">
    <source>
        <dbReference type="ARBA" id="ARBA00004304"/>
    </source>
</evidence>
<sequence length="54" mass="6681">MPQMSPMMWFSLFILFSFTMITFNQLMFFSFKTNKMISLNEKMLNNNSMTHWKW</sequence>
<evidence type="ECO:0000313" key="14">
    <source>
        <dbReference type="EMBL" id="QHX99914.1"/>
    </source>
</evidence>
<reference evidence="14" key="1">
    <citation type="submission" date="2018-10" db="EMBL/GenBank/DDBJ databases">
        <authorList>
            <person name="Qiu Z."/>
            <person name="Huang Y."/>
        </authorList>
    </citation>
    <scope>NUCLEOTIDE SEQUENCE</scope>
</reference>
<keyword evidence="11 13" id="KW-0472">Membrane</keyword>
<evidence type="ECO:0000256" key="12">
    <source>
        <dbReference type="RuleBase" id="RU003661"/>
    </source>
</evidence>
<gene>
    <name evidence="14" type="primary">ATP8</name>
</gene>